<protein>
    <recommendedName>
        <fullName evidence="3">DUF2724 domain-containing protein</fullName>
    </recommendedName>
</protein>
<evidence type="ECO:0008006" key="3">
    <source>
        <dbReference type="Google" id="ProtNLM"/>
    </source>
</evidence>
<accession>A0A411WMJ7</accession>
<name>A0A411WMJ7_9GAMM</name>
<dbReference type="KEGG" id="prag:EKN56_13730"/>
<reference evidence="1 2" key="1">
    <citation type="submission" date="2019-03" db="EMBL/GenBank/DDBJ databases">
        <title>Pragia sp. nov. isolated from the gut tract of Carduelis flavirostris.</title>
        <authorList>
            <person name="Ge Y."/>
        </authorList>
    </citation>
    <scope>NUCLEOTIDE SEQUENCE [LARGE SCALE GENOMIC DNA]</scope>
    <source>
        <strain evidence="1 2">CF-458</strain>
    </source>
</reference>
<evidence type="ECO:0000313" key="1">
    <source>
        <dbReference type="EMBL" id="QBH97366.1"/>
    </source>
</evidence>
<dbReference type="Pfam" id="PF10893">
    <property type="entry name" value="Phage_186_Fil"/>
    <property type="match status" value="1"/>
</dbReference>
<dbReference type="OrthoDB" id="6428976at2"/>
<dbReference type="EMBL" id="CP034752">
    <property type="protein sequence ID" value="QBH97366.1"/>
    <property type="molecule type" value="Genomic_DNA"/>
</dbReference>
<gene>
    <name evidence="1" type="ORF">EKN56_13730</name>
</gene>
<evidence type="ECO:0000313" key="2">
    <source>
        <dbReference type="Proteomes" id="UP000293154"/>
    </source>
</evidence>
<dbReference type="InterPro" id="IPR021221">
    <property type="entry name" value="Fil"/>
</dbReference>
<organism evidence="1 2">
    <name type="scientific">Limnobaculum zhutongyuii</name>
    <dbReference type="NCBI Taxonomy" id="2498113"/>
    <lineage>
        <taxon>Bacteria</taxon>
        <taxon>Pseudomonadati</taxon>
        <taxon>Pseudomonadota</taxon>
        <taxon>Gammaproteobacteria</taxon>
        <taxon>Enterobacterales</taxon>
        <taxon>Budviciaceae</taxon>
        <taxon>Limnobaculum</taxon>
    </lineage>
</organism>
<dbReference type="Proteomes" id="UP000293154">
    <property type="component" value="Chromosome"/>
</dbReference>
<proteinExistence type="predicted"/>
<sequence>MSECRSLSGMLRQGQEVTHCHHSRGWIETPDGRHFQPKASEVKFLPGLAKPWLSGVKCSRRWWARLMGITA</sequence>
<dbReference type="AlphaFoldDB" id="A0A411WMJ7"/>
<dbReference type="RefSeq" id="WP_130592299.1">
    <property type="nucleotide sequence ID" value="NZ_CP034752.1"/>
</dbReference>
<keyword evidence="2" id="KW-1185">Reference proteome</keyword>